<keyword evidence="2" id="KW-1185">Reference proteome</keyword>
<dbReference type="RefSeq" id="WP_073137973.1">
    <property type="nucleotide sequence ID" value="NZ_FQWQ01000003.1"/>
</dbReference>
<dbReference type="OrthoDB" id="953290at2"/>
<name>A0A1M5TSC2_9BACT</name>
<evidence type="ECO:0008006" key="3">
    <source>
        <dbReference type="Google" id="ProtNLM"/>
    </source>
</evidence>
<organism evidence="1 2">
    <name type="scientific">Chryseolinea serpens</name>
    <dbReference type="NCBI Taxonomy" id="947013"/>
    <lineage>
        <taxon>Bacteria</taxon>
        <taxon>Pseudomonadati</taxon>
        <taxon>Bacteroidota</taxon>
        <taxon>Cytophagia</taxon>
        <taxon>Cytophagales</taxon>
        <taxon>Fulvivirgaceae</taxon>
        <taxon>Chryseolinea</taxon>
    </lineage>
</organism>
<dbReference type="AlphaFoldDB" id="A0A1M5TSC2"/>
<protein>
    <recommendedName>
        <fullName evidence="3">YD repeat-containing protein</fullName>
    </recommendedName>
</protein>
<evidence type="ECO:0000313" key="1">
    <source>
        <dbReference type="EMBL" id="SHH53677.1"/>
    </source>
</evidence>
<dbReference type="Proteomes" id="UP000184212">
    <property type="component" value="Unassembled WGS sequence"/>
</dbReference>
<sequence length="360" mass="40422">MKKNRIHQIQEMPGGFARSFSMLFVVAIVLVTSCNKDDAPSPSGSNAACQLVTQTSTVTGRYDVAVTYTYKSVYGISYDEAGNQTEQSYQYDYTYSDGKTSTSTSKISFQYDDKGFVLRRVSQYNGTDRDGKSTFETSNGDFTYTNDRLTKEAYAYTRDGKVTNYATQFEYDDSGKLIKYSNTYNNSSVKIEYNGDVVSKITKTDGVGNTITPFLEYNQKGLLTKSIETDGGYTEEYHYEYTSEGLVAREERYINGKPSSATVYEYDTKENPNAYVYARQKGYPVVPSTRANFTSKRNITRLNYLTSNAAMTGFEPSSSTTYVYDYNAKDFPTSYTSQTLDKTGVQTGTANTTFEYKGCQ</sequence>
<gene>
    <name evidence="1" type="ORF">SAMN04488109_4249</name>
</gene>
<evidence type="ECO:0000313" key="2">
    <source>
        <dbReference type="Proteomes" id="UP000184212"/>
    </source>
</evidence>
<dbReference type="EMBL" id="FQWQ01000003">
    <property type="protein sequence ID" value="SHH53677.1"/>
    <property type="molecule type" value="Genomic_DNA"/>
</dbReference>
<dbReference type="PROSITE" id="PS51257">
    <property type="entry name" value="PROKAR_LIPOPROTEIN"/>
    <property type="match status" value="1"/>
</dbReference>
<accession>A0A1M5TSC2</accession>
<reference evidence="1 2" key="1">
    <citation type="submission" date="2016-11" db="EMBL/GenBank/DDBJ databases">
        <authorList>
            <person name="Jaros S."/>
            <person name="Januszkiewicz K."/>
            <person name="Wedrychowicz H."/>
        </authorList>
    </citation>
    <scope>NUCLEOTIDE SEQUENCE [LARGE SCALE GENOMIC DNA]</scope>
    <source>
        <strain evidence="1 2">DSM 24574</strain>
    </source>
</reference>
<proteinExistence type="predicted"/>